<accession>A0ABY6MTB8</accession>
<dbReference type="NCBIfam" id="TIGR02479">
    <property type="entry name" value="FliA_WhiG"/>
    <property type="match status" value="1"/>
</dbReference>
<keyword evidence="1" id="KW-0805">Transcription regulation</keyword>
<dbReference type="Proteomes" id="UP001163266">
    <property type="component" value="Chromosome"/>
</dbReference>
<dbReference type="Gene3D" id="1.10.1740.10">
    <property type="match status" value="1"/>
</dbReference>
<dbReference type="Pfam" id="PF04542">
    <property type="entry name" value="Sigma70_r2"/>
    <property type="match status" value="1"/>
</dbReference>
<dbReference type="RefSeq" id="WP_264893020.1">
    <property type="nucleotide sequence ID" value="NZ_CP110257.1"/>
</dbReference>
<feature type="domain" description="RNA polymerase sigma-70 region 3" evidence="5">
    <location>
        <begin position="100"/>
        <end position="161"/>
    </location>
</feature>
<feature type="domain" description="RNA polymerase sigma-70 region 2" evidence="6">
    <location>
        <begin position="16"/>
        <end position="85"/>
    </location>
</feature>
<reference evidence="8" key="1">
    <citation type="submission" date="2022-10" db="EMBL/GenBank/DDBJ databases">
        <title>Complete genome sequence of Schlegelella aquatica LMG 23380.</title>
        <authorList>
            <person name="Musilova J."/>
            <person name="Kourilova X."/>
            <person name="Bezdicek M."/>
            <person name="Hermankova K."/>
            <person name="Obruca S."/>
            <person name="Sedlar K."/>
        </authorList>
    </citation>
    <scope>NUCLEOTIDE SEQUENCE</scope>
    <source>
        <strain evidence="8">LMG 23380</strain>
    </source>
</reference>
<feature type="domain" description="RNA polymerase sigma-70 region 4" evidence="7">
    <location>
        <begin position="186"/>
        <end position="234"/>
    </location>
</feature>
<evidence type="ECO:0000256" key="1">
    <source>
        <dbReference type="ARBA" id="ARBA00023015"/>
    </source>
</evidence>
<dbReference type="InterPro" id="IPR007624">
    <property type="entry name" value="RNA_pol_sigma70_r3"/>
</dbReference>
<dbReference type="Pfam" id="PF04545">
    <property type="entry name" value="Sigma70_r4"/>
    <property type="match status" value="1"/>
</dbReference>
<evidence type="ECO:0000256" key="3">
    <source>
        <dbReference type="ARBA" id="ARBA00023125"/>
    </source>
</evidence>
<evidence type="ECO:0000256" key="2">
    <source>
        <dbReference type="ARBA" id="ARBA00023082"/>
    </source>
</evidence>
<name>A0ABY6MTB8_9BURK</name>
<dbReference type="PIRSF" id="PIRSF000770">
    <property type="entry name" value="RNA_pol_sigma-SigE/K"/>
    <property type="match status" value="1"/>
</dbReference>
<dbReference type="PANTHER" id="PTHR30385:SF7">
    <property type="entry name" value="RNA POLYMERASE SIGMA FACTOR FLIA"/>
    <property type="match status" value="1"/>
</dbReference>
<protein>
    <submittedName>
        <fullName evidence="8">FliA/WhiG family RNA polymerase sigma factor</fullName>
    </submittedName>
</protein>
<dbReference type="InterPro" id="IPR007627">
    <property type="entry name" value="RNA_pol_sigma70_r2"/>
</dbReference>
<evidence type="ECO:0000259" key="5">
    <source>
        <dbReference type="Pfam" id="PF04539"/>
    </source>
</evidence>
<dbReference type="InterPro" id="IPR013325">
    <property type="entry name" value="RNA_pol_sigma_r2"/>
</dbReference>
<dbReference type="SUPFAM" id="SSF88946">
    <property type="entry name" value="Sigma2 domain of RNA polymerase sigma factors"/>
    <property type="match status" value="1"/>
</dbReference>
<organism evidence="8 9">
    <name type="scientific">Caldimonas aquatica</name>
    <dbReference type="NCBI Taxonomy" id="376175"/>
    <lineage>
        <taxon>Bacteria</taxon>
        <taxon>Pseudomonadati</taxon>
        <taxon>Pseudomonadota</taxon>
        <taxon>Betaproteobacteria</taxon>
        <taxon>Burkholderiales</taxon>
        <taxon>Sphaerotilaceae</taxon>
        <taxon>Caldimonas</taxon>
    </lineage>
</organism>
<evidence type="ECO:0000313" key="8">
    <source>
        <dbReference type="EMBL" id="UZD55262.1"/>
    </source>
</evidence>
<evidence type="ECO:0000313" key="9">
    <source>
        <dbReference type="Proteomes" id="UP001163266"/>
    </source>
</evidence>
<dbReference type="EMBL" id="CP110257">
    <property type="protein sequence ID" value="UZD55262.1"/>
    <property type="molecule type" value="Genomic_DNA"/>
</dbReference>
<dbReference type="PRINTS" id="PR00046">
    <property type="entry name" value="SIGMA70FCT"/>
</dbReference>
<keyword evidence="9" id="KW-1185">Reference proteome</keyword>
<gene>
    <name evidence="8" type="ORF">OMP39_01300</name>
</gene>
<dbReference type="InterPro" id="IPR012845">
    <property type="entry name" value="RNA_pol_sigma_FliA_WhiG"/>
</dbReference>
<dbReference type="SUPFAM" id="SSF88659">
    <property type="entry name" value="Sigma3 and sigma4 domains of RNA polymerase sigma factors"/>
    <property type="match status" value="2"/>
</dbReference>
<dbReference type="CDD" id="cd06171">
    <property type="entry name" value="Sigma70_r4"/>
    <property type="match status" value="1"/>
</dbReference>
<evidence type="ECO:0000259" key="7">
    <source>
        <dbReference type="Pfam" id="PF04545"/>
    </source>
</evidence>
<keyword evidence="2" id="KW-0731">Sigma factor</keyword>
<dbReference type="PANTHER" id="PTHR30385">
    <property type="entry name" value="SIGMA FACTOR F FLAGELLAR"/>
    <property type="match status" value="1"/>
</dbReference>
<dbReference type="Gene3D" id="1.20.140.160">
    <property type="match status" value="1"/>
</dbReference>
<proteinExistence type="predicted"/>
<evidence type="ECO:0000256" key="4">
    <source>
        <dbReference type="ARBA" id="ARBA00023163"/>
    </source>
</evidence>
<dbReference type="InterPro" id="IPR000943">
    <property type="entry name" value="RNA_pol_sigma70"/>
</dbReference>
<keyword evidence="3" id="KW-0238">DNA-binding</keyword>
<dbReference type="InterPro" id="IPR014284">
    <property type="entry name" value="RNA_pol_sigma-70_dom"/>
</dbReference>
<sequence length="240" mass="26928">MTSRPAPPIASVEAAVHRYLPHVKRLAQKLHARLPASVELDDLVQAGLIGLAEAAARSDTCEGPQFEAFVSQRVRGAMLDELRASDSASREVRRQQRQAHAAVHRLEHRLGRRPRISEVAEELGLDLPRYHALEAQWHQHQTTSFSELESDDDEGKTVLDRLGSDEEADPLNRIAEQRRREALVSAIASLPERERRALSLYYEQGLGLKEVGAVLGVTDSRVSHLHAQAFRRLKLKLQGW</sequence>
<dbReference type="InterPro" id="IPR013324">
    <property type="entry name" value="RNA_pol_sigma_r3/r4-like"/>
</dbReference>
<dbReference type="NCBIfam" id="NF005413">
    <property type="entry name" value="PRK06986.1"/>
    <property type="match status" value="1"/>
</dbReference>
<evidence type="ECO:0000259" key="6">
    <source>
        <dbReference type="Pfam" id="PF04542"/>
    </source>
</evidence>
<dbReference type="NCBIfam" id="TIGR02937">
    <property type="entry name" value="sigma70-ECF"/>
    <property type="match status" value="1"/>
</dbReference>
<dbReference type="Pfam" id="PF04539">
    <property type="entry name" value="Sigma70_r3"/>
    <property type="match status" value="1"/>
</dbReference>
<keyword evidence="4" id="KW-0804">Transcription</keyword>
<dbReference type="InterPro" id="IPR007630">
    <property type="entry name" value="RNA_pol_sigma70_r4"/>
</dbReference>